<dbReference type="InterPro" id="IPR011989">
    <property type="entry name" value="ARM-like"/>
</dbReference>
<dbReference type="PROSITE" id="PS51007">
    <property type="entry name" value="CYTC"/>
    <property type="match status" value="1"/>
</dbReference>
<dbReference type="InterPro" id="IPR016024">
    <property type="entry name" value="ARM-type_fold"/>
</dbReference>
<dbReference type="Pfam" id="PF23500">
    <property type="entry name" value="DUF7133"/>
    <property type="match status" value="1"/>
</dbReference>
<dbReference type="InterPro" id="IPR013427">
    <property type="entry name" value="Haem-bd_dom_put"/>
</dbReference>
<evidence type="ECO:0000256" key="1">
    <source>
        <dbReference type="ARBA" id="ARBA00022617"/>
    </source>
</evidence>
<dbReference type="Proteomes" id="UP001430306">
    <property type="component" value="Unassembled WGS sequence"/>
</dbReference>
<evidence type="ECO:0000256" key="4">
    <source>
        <dbReference type="PROSITE-ProRule" id="PRU00433"/>
    </source>
</evidence>
<accession>A0ABS8NNK9</accession>
<keyword evidence="5" id="KW-0732">Signal</keyword>
<keyword evidence="2 4" id="KW-0479">Metal-binding</keyword>
<organism evidence="7 8">
    <name type="scientific">Rhodopirellula halodulae</name>
    <dbReference type="NCBI Taxonomy" id="2894198"/>
    <lineage>
        <taxon>Bacteria</taxon>
        <taxon>Pseudomonadati</taxon>
        <taxon>Planctomycetota</taxon>
        <taxon>Planctomycetia</taxon>
        <taxon>Pirellulales</taxon>
        <taxon>Pirellulaceae</taxon>
        <taxon>Rhodopirellula</taxon>
    </lineage>
</organism>
<dbReference type="NCBIfam" id="TIGR02604">
    <property type="entry name" value="Piru_Ver_Nterm"/>
    <property type="match status" value="1"/>
</dbReference>
<evidence type="ECO:0000313" key="7">
    <source>
        <dbReference type="EMBL" id="MCC9645177.1"/>
    </source>
</evidence>
<dbReference type="InterPro" id="IPR011042">
    <property type="entry name" value="6-blade_b-propeller_TolB-like"/>
</dbReference>
<dbReference type="SUPFAM" id="SSF48371">
    <property type="entry name" value="ARM repeat"/>
    <property type="match status" value="1"/>
</dbReference>
<reference evidence="7" key="1">
    <citation type="submission" date="2021-11" db="EMBL/GenBank/DDBJ databases">
        <title>Genome sequence.</title>
        <authorList>
            <person name="Sun Q."/>
        </authorList>
    </citation>
    <scope>NUCLEOTIDE SEQUENCE</scope>
    <source>
        <strain evidence="7">JC740</strain>
    </source>
</reference>
<dbReference type="InterPro" id="IPR011041">
    <property type="entry name" value="Quinoprot_gluc/sorb_DH_b-prop"/>
</dbReference>
<feature type="signal peptide" evidence="5">
    <location>
        <begin position="1"/>
        <end position="25"/>
    </location>
</feature>
<evidence type="ECO:0000256" key="5">
    <source>
        <dbReference type="SAM" id="SignalP"/>
    </source>
</evidence>
<dbReference type="NCBIfam" id="TIGR02603">
    <property type="entry name" value="CxxCH_TIGR02603"/>
    <property type="match status" value="1"/>
</dbReference>
<evidence type="ECO:0000256" key="3">
    <source>
        <dbReference type="ARBA" id="ARBA00023004"/>
    </source>
</evidence>
<dbReference type="InterPro" id="IPR055557">
    <property type="entry name" value="DUF7133"/>
</dbReference>
<proteinExistence type="predicted"/>
<dbReference type="Gene3D" id="2.120.10.30">
    <property type="entry name" value="TolB, C-terminal domain"/>
    <property type="match status" value="1"/>
</dbReference>
<dbReference type="Pfam" id="PF00034">
    <property type="entry name" value="Cytochrom_C"/>
    <property type="match status" value="1"/>
</dbReference>
<evidence type="ECO:0000259" key="6">
    <source>
        <dbReference type="PROSITE" id="PS51007"/>
    </source>
</evidence>
<dbReference type="RefSeq" id="WP_230276812.1">
    <property type="nucleotide sequence ID" value="NZ_JAJKFW010000063.1"/>
</dbReference>
<dbReference type="Gene3D" id="1.25.10.10">
    <property type="entry name" value="Leucine-rich Repeat Variant"/>
    <property type="match status" value="1"/>
</dbReference>
<keyword evidence="3 4" id="KW-0408">Iron</keyword>
<dbReference type="InterPro" id="IPR036909">
    <property type="entry name" value="Cyt_c-like_dom_sf"/>
</dbReference>
<dbReference type="SUPFAM" id="SSF46626">
    <property type="entry name" value="Cytochrome c"/>
    <property type="match status" value="1"/>
</dbReference>
<dbReference type="PANTHER" id="PTHR33546">
    <property type="entry name" value="LARGE, MULTIFUNCTIONAL SECRETED PROTEIN-RELATED"/>
    <property type="match status" value="1"/>
</dbReference>
<dbReference type="InterPro" id="IPR013428">
    <property type="entry name" value="Membrane-bound_put_N"/>
</dbReference>
<sequence>MKTACMSATALVLVLVAFTNQRCNGQEDFADELPRIPPTPAEQTLSRFQIADGYKMELVANEPLVTSPVAIEWAADGSLFVCEMRGYSEDRERGISRITHLWDDDQDGTYDRSIVFADGLMWPTGLFPWKDGLFVGDAPHLYFFRDADGDGVADEKRVVLTGFGTSNVQGLLNSFRWGLDGRIHIATSSTGGQVRNPDKPAGLAVNVRGRDIALDPRSETFELTSGAAQHGMCFDDWGRKYVSSNSDHLQQVMYEEKDIARNPWMQPAPARISITEDGPQAPVYRTSPVEPWRIVRTRLRVSGQVGGPIEGGGRAAGYFTGATGVTILRGDAWSDKDRGLAIIGDVGSNLIHRKRLDADGIARIGRRIDDHAEWATSDDIWFRPAQFANAPDGSLHVIDVCREVIEHPKSLPPDLKKHLDLTSGRDRGRLYRLTQTNHSRQPTPNLSRMTDEELVSLLSHPNAWHRETASRLLVERDTTEASALQELSRQSDSPLGRLHAVSVLFAVDALRPEIIVERFQDQHLAVRRFAIRMAKHFPGNSQLGLALQRMTADPSIEVRYQLAFTLGWMEGKDTTDSLIEILLRNPTDRWIQTAVQSSIADDGGKVLAKILSKHNRTVPSEFLQRIVEQVLQRNEPGEVAKMVQTLEALDGDDAGFAMSALGRVLQSRNDKQHSVYQLDQSNQLANLEKQMRRLAHDAVAIALDEDASLDTRIAAIESLQFADRESVQPIAELISAEHPVGLQRSAMRTLGAFADAEIGQTLIEQWSTLSPKLRETAAEIMFARPSRTLLLLSAIDDERIALSEVSRTRLQVAATSQNDAIRELASRLLKRSGNQNREAVLKAYQESLSMDGRVDRGRRLFRKHCANCHRVEGVGHELGPNLATVRSRGPAFILTNVLDPNREVNPEFLNYAAIDLDGRTYSGVIANETAASITLQRAESARDNLLRTNLEQLKSTGQSIMPEGLEQQLSPQAMADLIAYLMQVE</sequence>
<dbReference type="SUPFAM" id="SSF50952">
    <property type="entry name" value="Soluble quinoprotein glucose dehydrogenase"/>
    <property type="match status" value="1"/>
</dbReference>
<keyword evidence="8" id="KW-1185">Reference proteome</keyword>
<feature type="chain" id="PRO_5045915252" evidence="5">
    <location>
        <begin position="26"/>
        <end position="985"/>
    </location>
</feature>
<protein>
    <submittedName>
        <fullName evidence="7">C-type cytochrome</fullName>
    </submittedName>
</protein>
<comment type="caution">
    <text evidence="7">The sequence shown here is derived from an EMBL/GenBank/DDBJ whole genome shotgun (WGS) entry which is preliminary data.</text>
</comment>
<evidence type="ECO:0000256" key="2">
    <source>
        <dbReference type="ARBA" id="ARBA00022723"/>
    </source>
</evidence>
<dbReference type="InterPro" id="IPR009056">
    <property type="entry name" value="Cyt_c-like_dom"/>
</dbReference>
<dbReference type="PANTHER" id="PTHR33546:SF1">
    <property type="entry name" value="LARGE, MULTIFUNCTIONAL SECRETED PROTEIN"/>
    <property type="match status" value="1"/>
</dbReference>
<keyword evidence="1 4" id="KW-0349">Heme</keyword>
<name>A0ABS8NNK9_9BACT</name>
<gene>
    <name evidence="7" type="ORF">LOC71_23100</name>
</gene>
<dbReference type="Gene3D" id="1.10.760.10">
    <property type="entry name" value="Cytochrome c-like domain"/>
    <property type="match status" value="1"/>
</dbReference>
<evidence type="ECO:0000313" key="8">
    <source>
        <dbReference type="Proteomes" id="UP001430306"/>
    </source>
</evidence>
<feature type="domain" description="Cytochrome c" evidence="6">
    <location>
        <begin position="852"/>
        <end position="985"/>
    </location>
</feature>
<dbReference type="EMBL" id="JAJKFW010000063">
    <property type="protein sequence ID" value="MCC9645177.1"/>
    <property type="molecule type" value="Genomic_DNA"/>
</dbReference>